<dbReference type="InterPro" id="IPR002737">
    <property type="entry name" value="MEMO1_fam"/>
</dbReference>
<evidence type="ECO:0000256" key="2">
    <source>
        <dbReference type="HAMAP-Rule" id="MF_00055"/>
    </source>
</evidence>
<comment type="similarity">
    <text evidence="1 2">Belongs to the MEMO1 family.</text>
</comment>
<evidence type="ECO:0000256" key="1">
    <source>
        <dbReference type="ARBA" id="ARBA00006315"/>
    </source>
</evidence>
<dbReference type="AlphaFoldDB" id="A0A662DBW3"/>
<evidence type="ECO:0000313" key="3">
    <source>
        <dbReference type="EMBL" id="RLE11997.1"/>
    </source>
</evidence>
<dbReference type="PANTHER" id="PTHR11060">
    <property type="entry name" value="PROTEIN MEMO1"/>
    <property type="match status" value="1"/>
</dbReference>
<reference evidence="3 4" key="1">
    <citation type="submission" date="2018-06" db="EMBL/GenBank/DDBJ databases">
        <title>Extensive metabolic versatility and redundancy in microbially diverse, dynamic hydrothermal sediments.</title>
        <authorList>
            <person name="Dombrowski N."/>
            <person name="Teske A."/>
            <person name="Baker B.J."/>
        </authorList>
    </citation>
    <scope>NUCLEOTIDE SEQUENCE [LARGE SCALE GENOMIC DNA]</scope>
    <source>
        <strain evidence="3">B19_G9</strain>
    </source>
</reference>
<sequence>MLRKPAVAGTFYAGEKDSLKKQIEDCFLHPLGPGKIPAFTGKAPGKILGLISPHAGYVYSGPIAAWGFSYLIEREKSETVVILGPNHRGFGAPVAVMSQGEWETPLGRLSIDQEFAEKLLDIVPTIVEDDEKAHQREHSLEVQLPFLQYAWGNNFKIVPICLTDQTTTTSINLGKAISELIKERENVLLIASTDFTHYQPQKIAEKEDRKLIDAIISGDPRNLGKLLSSYEFSMCGYGGVMTVMEVARLLGAGKIQLLKYATSGDITGDYSAVVGYASLIIEKE</sequence>
<dbReference type="Pfam" id="PF01875">
    <property type="entry name" value="Memo"/>
    <property type="match status" value="1"/>
</dbReference>
<protein>
    <recommendedName>
        <fullName evidence="2">MEMO1 family protein DRI96_05270</fullName>
    </recommendedName>
</protein>
<organism evidence="3 4">
    <name type="scientific">Aerophobetes bacterium</name>
    <dbReference type="NCBI Taxonomy" id="2030807"/>
    <lineage>
        <taxon>Bacteria</taxon>
        <taxon>Candidatus Aerophobota</taxon>
    </lineage>
</organism>
<name>A0A662DBW3_UNCAE</name>
<proteinExistence type="inferred from homology"/>
<evidence type="ECO:0000313" key="4">
    <source>
        <dbReference type="Proteomes" id="UP000267654"/>
    </source>
</evidence>
<gene>
    <name evidence="3" type="ORF">DRI96_05270</name>
</gene>
<dbReference type="EMBL" id="QMQB01000195">
    <property type="protein sequence ID" value="RLE11997.1"/>
    <property type="molecule type" value="Genomic_DNA"/>
</dbReference>
<dbReference type="HAMAP" id="MF_00055">
    <property type="entry name" value="MEMO1"/>
    <property type="match status" value="1"/>
</dbReference>
<dbReference type="PANTHER" id="PTHR11060:SF0">
    <property type="entry name" value="PROTEIN MEMO1"/>
    <property type="match status" value="1"/>
</dbReference>
<dbReference type="NCBIfam" id="TIGR04336">
    <property type="entry name" value="AmmeMemoSam_B"/>
    <property type="match status" value="1"/>
</dbReference>
<dbReference type="Proteomes" id="UP000267654">
    <property type="component" value="Unassembled WGS sequence"/>
</dbReference>
<accession>A0A662DBW3</accession>
<dbReference type="SUPFAM" id="SSF53213">
    <property type="entry name" value="LigB-like"/>
    <property type="match status" value="1"/>
</dbReference>
<dbReference type="Gene3D" id="3.40.830.10">
    <property type="entry name" value="LigB-like"/>
    <property type="match status" value="1"/>
</dbReference>
<dbReference type="CDD" id="cd07361">
    <property type="entry name" value="MEMO_like"/>
    <property type="match status" value="1"/>
</dbReference>
<dbReference type="NCBIfam" id="NF001987">
    <property type="entry name" value="PRK00782.1"/>
    <property type="match status" value="1"/>
</dbReference>
<comment type="caution">
    <text evidence="3">The sequence shown here is derived from an EMBL/GenBank/DDBJ whole genome shotgun (WGS) entry which is preliminary data.</text>
</comment>